<comment type="caution">
    <text evidence="5">The sequence shown here is derived from an EMBL/GenBank/DDBJ whole genome shotgun (WGS) entry which is preliminary data.</text>
</comment>
<dbReference type="InterPro" id="IPR000595">
    <property type="entry name" value="cNMP-bd_dom"/>
</dbReference>
<evidence type="ECO:0000256" key="3">
    <source>
        <dbReference type="ARBA" id="ARBA00023163"/>
    </source>
</evidence>
<dbReference type="InterPro" id="IPR036390">
    <property type="entry name" value="WH_DNA-bd_sf"/>
</dbReference>
<keyword evidence="2" id="KW-0238">DNA-binding</keyword>
<dbReference type="PANTHER" id="PTHR24567">
    <property type="entry name" value="CRP FAMILY TRANSCRIPTIONAL REGULATORY PROTEIN"/>
    <property type="match status" value="1"/>
</dbReference>
<evidence type="ECO:0000313" key="6">
    <source>
        <dbReference type="Proteomes" id="UP000481033"/>
    </source>
</evidence>
<keyword evidence="6" id="KW-1185">Reference proteome</keyword>
<dbReference type="CDD" id="cd00038">
    <property type="entry name" value="CAP_ED"/>
    <property type="match status" value="1"/>
</dbReference>
<sequence>MQATISQLTQIQLFVALDPKELEQLQPHTHIQHYQRETIVLHEGDILPQKLHILISGILQVQKSATTGKETILRTLRNGDIFAAPALFGDARAPATVIAMEDCQVLTLSKANLLDTIQQSPEVALRILMVFNQRLQRLHTMVHGLVSERAVVRLAQLIQYSVWQHGTDITDIGEQLRIKLPYYQMARSIGITYEECARLMKKLEAIVQYDRGGKIVILNQDELETLAAGEIDPNQ</sequence>
<evidence type="ECO:0000313" key="5">
    <source>
        <dbReference type="EMBL" id="NEZ54391.1"/>
    </source>
</evidence>
<name>A0A6M0RFI7_9CYAN</name>
<dbReference type="InterPro" id="IPR012318">
    <property type="entry name" value="HTH_CRP"/>
</dbReference>
<dbReference type="GO" id="GO:0003700">
    <property type="term" value="F:DNA-binding transcription factor activity"/>
    <property type="evidence" value="ECO:0007669"/>
    <property type="project" value="TreeGrafter"/>
</dbReference>
<accession>A0A6M0RFI7</accession>
<dbReference type="Pfam" id="PF00027">
    <property type="entry name" value="cNMP_binding"/>
    <property type="match status" value="1"/>
</dbReference>
<dbReference type="SUPFAM" id="SSF46785">
    <property type="entry name" value="Winged helix' DNA-binding domain"/>
    <property type="match status" value="1"/>
</dbReference>
<dbReference type="SMART" id="SM00100">
    <property type="entry name" value="cNMP"/>
    <property type="match status" value="1"/>
</dbReference>
<feature type="domain" description="Cyclic nucleotide-binding" evidence="4">
    <location>
        <begin position="13"/>
        <end position="134"/>
    </location>
</feature>
<dbReference type="Pfam" id="PF13545">
    <property type="entry name" value="HTH_Crp_2"/>
    <property type="match status" value="1"/>
</dbReference>
<dbReference type="InterPro" id="IPR050397">
    <property type="entry name" value="Env_Response_Regulators"/>
</dbReference>
<dbReference type="Proteomes" id="UP000481033">
    <property type="component" value="Unassembled WGS sequence"/>
</dbReference>
<dbReference type="Gene3D" id="2.60.120.10">
    <property type="entry name" value="Jelly Rolls"/>
    <property type="match status" value="1"/>
</dbReference>
<dbReference type="InterPro" id="IPR018490">
    <property type="entry name" value="cNMP-bd_dom_sf"/>
</dbReference>
<dbReference type="PROSITE" id="PS50042">
    <property type="entry name" value="CNMP_BINDING_3"/>
    <property type="match status" value="1"/>
</dbReference>
<dbReference type="GO" id="GO:0005829">
    <property type="term" value="C:cytosol"/>
    <property type="evidence" value="ECO:0007669"/>
    <property type="project" value="TreeGrafter"/>
</dbReference>
<keyword evidence="3" id="KW-0804">Transcription</keyword>
<gene>
    <name evidence="5" type="ORF">DXZ20_01490</name>
</gene>
<evidence type="ECO:0000256" key="1">
    <source>
        <dbReference type="ARBA" id="ARBA00023015"/>
    </source>
</evidence>
<dbReference type="GO" id="GO:0003677">
    <property type="term" value="F:DNA binding"/>
    <property type="evidence" value="ECO:0007669"/>
    <property type="project" value="UniProtKB-KW"/>
</dbReference>
<dbReference type="AlphaFoldDB" id="A0A6M0RFI7"/>
<evidence type="ECO:0000259" key="4">
    <source>
        <dbReference type="PROSITE" id="PS50042"/>
    </source>
</evidence>
<evidence type="ECO:0000256" key="2">
    <source>
        <dbReference type="ARBA" id="ARBA00023125"/>
    </source>
</evidence>
<proteinExistence type="predicted"/>
<dbReference type="SUPFAM" id="SSF51206">
    <property type="entry name" value="cAMP-binding domain-like"/>
    <property type="match status" value="1"/>
</dbReference>
<reference evidence="5 6" key="1">
    <citation type="journal article" date="2020" name="Microb. Ecol.">
        <title>Ecogenomics of the Marine Benthic Filamentous Cyanobacterium Adonisia.</title>
        <authorList>
            <person name="Walter J.M."/>
            <person name="Coutinho F.H."/>
            <person name="Leomil L."/>
            <person name="Hargreaves P.I."/>
            <person name="Campeao M.E."/>
            <person name="Vieira V.V."/>
            <person name="Silva B.S."/>
            <person name="Fistarol G.O."/>
            <person name="Salomon P.S."/>
            <person name="Sawabe T."/>
            <person name="Mino S."/>
            <person name="Hosokawa M."/>
            <person name="Miyashita H."/>
            <person name="Maruyama F."/>
            <person name="van Verk M.C."/>
            <person name="Dutilh B.E."/>
            <person name="Thompson C.C."/>
            <person name="Thompson F.L."/>
        </authorList>
    </citation>
    <scope>NUCLEOTIDE SEQUENCE [LARGE SCALE GENOMIC DNA]</scope>
    <source>
        <strain evidence="5 6">CCMR0081</strain>
    </source>
</reference>
<protein>
    <submittedName>
        <fullName evidence="5">Crp/Fnr family transcriptional regulator</fullName>
    </submittedName>
</protein>
<dbReference type="EMBL" id="QXHD01000003">
    <property type="protein sequence ID" value="NEZ54391.1"/>
    <property type="molecule type" value="Genomic_DNA"/>
</dbReference>
<organism evidence="5 6">
    <name type="scientific">Adonisia turfae CCMR0081</name>
    <dbReference type="NCBI Taxonomy" id="2292702"/>
    <lineage>
        <taxon>Bacteria</taxon>
        <taxon>Bacillati</taxon>
        <taxon>Cyanobacteriota</taxon>
        <taxon>Adonisia</taxon>
        <taxon>Adonisia turfae</taxon>
    </lineage>
</organism>
<dbReference type="RefSeq" id="WP_163695952.1">
    <property type="nucleotide sequence ID" value="NZ_QXHD01000003.1"/>
</dbReference>
<keyword evidence="1" id="KW-0805">Transcription regulation</keyword>
<dbReference type="PANTHER" id="PTHR24567:SF74">
    <property type="entry name" value="HTH-TYPE TRANSCRIPTIONAL REGULATOR ARCR"/>
    <property type="match status" value="1"/>
</dbReference>
<dbReference type="InterPro" id="IPR014710">
    <property type="entry name" value="RmlC-like_jellyroll"/>
</dbReference>